<reference evidence="4" key="1">
    <citation type="submission" date="2020-02" db="EMBL/GenBank/DDBJ databases">
        <authorList>
            <person name="Meier V. D."/>
        </authorList>
    </citation>
    <scope>NUCLEOTIDE SEQUENCE</scope>
    <source>
        <strain evidence="4">AVDCRST_MAG79</strain>
    </source>
</reference>
<feature type="domain" description="GGDEF" evidence="3">
    <location>
        <begin position="276"/>
        <end position="416"/>
    </location>
</feature>
<dbReference type="InterPro" id="IPR000160">
    <property type="entry name" value="GGDEF_dom"/>
</dbReference>
<dbReference type="Gene3D" id="3.20.20.450">
    <property type="entry name" value="EAL domain"/>
    <property type="match status" value="1"/>
</dbReference>
<accession>A0A6J4TZS9</accession>
<proteinExistence type="predicted"/>
<dbReference type="Pfam" id="PF00563">
    <property type="entry name" value="EAL"/>
    <property type="match status" value="1"/>
</dbReference>
<feature type="domain" description="EAL" evidence="2">
    <location>
        <begin position="416"/>
        <end position="669"/>
    </location>
</feature>
<sequence>MPAVAIAAASAIPPRTRRPGAYVLYTAVVLAAGIVALLGAALLGEEHAWAGDGLFWTLAGMCLLGELLPVRLARGQWFDEITVSTAFAFAVLLAFGPLPAMVLYATASLVADGAARLAPVKVVFNASQYIVSIGAAAVVLHALTGTTAAPAVDGAIPAIALAGAALFAVNHVLAGVGAAILTRRPLGPYLRGDLGFHVWTSGFQLALAPVIVACAEVDSLLVPLLFLPVLAIFFGGRQAVINHHRALHDNLTNLPNRELFYGRLEELIEGSGGDAGRFAVLLADLDDFKAVNDSLGHHLGDELLRCVGRRLEEVAPTEAMVARLGGDEFAILLPGADAAAGMDVAHRILERLEQPVEVESFSLDVRASIGVAAYPGHGRDRHALLKHADLALYRAKDTRTRCECYSGHDESEGFDRLALAAELRRGIERDELVLHYQPKLALGADHADGVEALVRWQHPQLGLIGPDGFIPLAEQSNLIKPLTKWVLRAALAQCRAWRDGGLDLRVAVNLSTRSLLDRGLPAQIQELLAEQDLPAGALQVEVTETKIVADFGRARDVLQQLRSIGVRVAIDDFGTGYSSLAQLQQLPADEIKVDKSFVIDMETNSNNAAIVRSTIGLGRNLALDVTAEGVETSEARDRLVELGCDYAQGFFLGRPTPPEACERTIRAHAASRRFTPSGFWDLPDAQLTTARVAS</sequence>
<dbReference type="InterPro" id="IPR052155">
    <property type="entry name" value="Biofilm_reg_signaling"/>
</dbReference>
<dbReference type="PANTHER" id="PTHR44757">
    <property type="entry name" value="DIGUANYLATE CYCLASE DGCP"/>
    <property type="match status" value="1"/>
</dbReference>
<evidence type="ECO:0000259" key="3">
    <source>
        <dbReference type="PROSITE" id="PS50887"/>
    </source>
</evidence>
<feature type="transmembrane region" description="Helical" evidence="1">
    <location>
        <begin position="219"/>
        <end position="236"/>
    </location>
</feature>
<gene>
    <name evidence="4" type="ORF">AVDCRST_MAG79-1284</name>
</gene>
<dbReference type="Gene3D" id="3.30.70.270">
    <property type="match status" value="1"/>
</dbReference>
<dbReference type="CDD" id="cd01949">
    <property type="entry name" value="GGDEF"/>
    <property type="match status" value="1"/>
</dbReference>
<dbReference type="SUPFAM" id="SSF141868">
    <property type="entry name" value="EAL domain-like"/>
    <property type="match status" value="1"/>
</dbReference>
<feature type="transmembrane region" description="Helical" evidence="1">
    <location>
        <begin position="86"/>
        <end position="110"/>
    </location>
</feature>
<keyword evidence="1" id="KW-1133">Transmembrane helix</keyword>
<keyword evidence="1" id="KW-0472">Membrane</keyword>
<feature type="transmembrane region" description="Helical" evidence="1">
    <location>
        <begin position="55"/>
        <end position="74"/>
    </location>
</feature>
<dbReference type="SMART" id="SM00267">
    <property type="entry name" value="GGDEF"/>
    <property type="match status" value="1"/>
</dbReference>
<dbReference type="InterPro" id="IPR035919">
    <property type="entry name" value="EAL_sf"/>
</dbReference>
<dbReference type="SMART" id="SM00052">
    <property type="entry name" value="EAL"/>
    <property type="match status" value="1"/>
</dbReference>
<dbReference type="AlphaFoldDB" id="A0A6J4TZS9"/>
<feature type="transmembrane region" description="Helical" evidence="1">
    <location>
        <begin position="155"/>
        <end position="182"/>
    </location>
</feature>
<keyword evidence="1" id="KW-0812">Transmembrane</keyword>
<feature type="transmembrane region" description="Helical" evidence="1">
    <location>
        <begin position="122"/>
        <end position="143"/>
    </location>
</feature>
<dbReference type="InterPro" id="IPR029787">
    <property type="entry name" value="Nucleotide_cyclase"/>
</dbReference>
<organism evidence="4">
    <name type="scientific">uncultured Thermoleophilia bacterium</name>
    <dbReference type="NCBI Taxonomy" id="1497501"/>
    <lineage>
        <taxon>Bacteria</taxon>
        <taxon>Bacillati</taxon>
        <taxon>Actinomycetota</taxon>
        <taxon>Thermoleophilia</taxon>
        <taxon>environmental samples</taxon>
    </lineage>
</organism>
<dbReference type="InterPro" id="IPR001633">
    <property type="entry name" value="EAL_dom"/>
</dbReference>
<protein>
    <submittedName>
        <fullName evidence="4">Diguanylate cyclase/phosphodiesterase (GGDEF &amp; EAL domains) with PAS/PAC sensor(S)</fullName>
    </submittedName>
</protein>
<evidence type="ECO:0000256" key="1">
    <source>
        <dbReference type="SAM" id="Phobius"/>
    </source>
</evidence>
<dbReference type="PANTHER" id="PTHR44757:SF2">
    <property type="entry name" value="BIOFILM ARCHITECTURE MAINTENANCE PROTEIN MBAA"/>
    <property type="match status" value="1"/>
</dbReference>
<dbReference type="SUPFAM" id="SSF55073">
    <property type="entry name" value="Nucleotide cyclase"/>
    <property type="match status" value="1"/>
</dbReference>
<dbReference type="PROSITE" id="PS50883">
    <property type="entry name" value="EAL"/>
    <property type="match status" value="1"/>
</dbReference>
<name>A0A6J4TZS9_9ACTN</name>
<dbReference type="NCBIfam" id="TIGR00254">
    <property type="entry name" value="GGDEF"/>
    <property type="match status" value="1"/>
</dbReference>
<dbReference type="CDD" id="cd01948">
    <property type="entry name" value="EAL"/>
    <property type="match status" value="1"/>
</dbReference>
<feature type="transmembrane region" description="Helical" evidence="1">
    <location>
        <begin position="22"/>
        <end position="43"/>
    </location>
</feature>
<evidence type="ECO:0000259" key="2">
    <source>
        <dbReference type="PROSITE" id="PS50883"/>
    </source>
</evidence>
<dbReference type="EMBL" id="CADCWC010000205">
    <property type="protein sequence ID" value="CAA9535136.1"/>
    <property type="molecule type" value="Genomic_DNA"/>
</dbReference>
<evidence type="ECO:0000313" key="4">
    <source>
        <dbReference type="EMBL" id="CAA9535136.1"/>
    </source>
</evidence>
<dbReference type="PROSITE" id="PS50887">
    <property type="entry name" value="GGDEF"/>
    <property type="match status" value="1"/>
</dbReference>
<dbReference type="InterPro" id="IPR043128">
    <property type="entry name" value="Rev_trsase/Diguanyl_cyclase"/>
</dbReference>
<dbReference type="Pfam" id="PF00990">
    <property type="entry name" value="GGDEF"/>
    <property type="match status" value="1"/>
</dbReference>
<feature type="transmembrane region" description="Helical" evidence="1">
    <location>
        <begin position="194"/>
        <end position="213"/>
    </location>
</feature>